<dbReference type="Pfam" id="PF04977">
    <property type="entry name" value="DivIC"/>
    <property type="match status" value="1"/>
</dbReference>
<dbReference type="PANTHER" id="PTHR40027">
    <property type="entry name" value="CELL DIVISION PROTEIN DIVIC"/>
    <property type="match status" value="1"/>
</dbReference>
<evidence type="ECO:0000313" key="4">
    <source>
        <dbReference type="Proteomes" id="UP000306980"/>
    </source>
</evidence>
<protein>
    <submittedName>
        <fullName evidence="3">Septum formation initiator family protein</fullName>
    </submittedName>
</protein>
<keyword evidence="2" id="KW-0812">Transmembrane</keyword>
<evidence type="ECO:0000256" key="1">
    <source>
        <dbReference type="SAM" id="Coils"/>
    </source>
</evidence>
<keyword evidence="1" id="KW-0175">Coiled coil</keyword>
<dbReference type="GO" id="GO:0051301">
    <property type="term" value="P:cell division"/>
    <property type="evidence" value="ECO:0007669"/>
    <property type="project" value="InterPro"/>
</dbReference>
<reference evidence="3 4" key="1">
    <citation type="submission" date="2019-05" db="EMBL/GenBank/DDBJ databases">
        <title>Genomic analysis of Lentibacillus sp. NKC220-2.</title>
        <authorList>
            <person name="Oh Y.J."/>
        </authorList>
    </citation>
    <scope>NUCLEOTIDE SEQUENCE [LARGE SCALE GENOMIC DNA]</scope>
    <source>
        <strain evidence="3 4">NKC220-2</strain>
    </source>
</reference>
<comment type="caution">
    <text evidence="3">The sequence shown here is derived from an EMBL/GenBank/DDBJ whole genome shotgun (WGS) entry which is preliminary data.</text>
</comment>
<dbReference type="RefSeq" id="WP_138603245.1">
    <property type="nucleotide sequence ID" value="NZ_VCIA01000001.1"/>
</dbReference>
<dbReference type="PANTHER" id="PTHR40027:SF1">
    <property type="entry name" value="CELL DIVISION PROTEIN DIVIC"/>
    <property type="match status" value="1"/>
</dbReference>
<evidence type="ECO:0000256" key="2">
    <source>
        <dbReference type="SAM" id="Phobius"/>
    </source>
</evidence>
<gene>
    <name evidence="3" type="ORF">FFL34_09470</name>
</gene>
<organism evidence="3 4">
    <name type="scientific">Lentibacillus cibarius</name>
    <dbReference type="NCBI Taxonomy" id="2583219"/>
    <lineage>
        <taxon>Bacteria</taxon>
        <taxon>Bacillati</taxon>
        <taxon>Bacillota</taxon>
        <taxon>Bacilli</taxon>
        <taxon>Bacillales</taxon>
        <taxon>Bacillaceae</taxon>
        <taxon>Lentibacillus</taxon>
    </lineage>
</organism>
<name>A0A5S3QP68_9BACI</name>
<evidence type="ECO:0000313" key="3">
    <source>
        <dbReference type="EMBL" id="TMN22336.1"/>
    </source>
</evidence>
<feature type="transmembrane region" description="Helical" evidence="2">
    <location>
        <begin position="37"/>
        <end position="56"/>
    </location>
</feature>
<dbReference type="OrthoDB" id="2991180at2"/>
<proteinExistence type="predicted"/>
<dbReference type="EMBL" id="VCIA01000001">
    <property type="protein sequence ID" value="TMN22336.1"/>
    <property type="molecule type" value="Genomic_DNA"/>
</dbReference>
<feature type="coiled-coil region" evidence="1">
    <location>
        <begin position="62"/>
        <end position="96"/>
    </location>
</feature>
<dbReference type="InterPro" id="IPR039076">
    <property type="entry name" value="DivIC"/>
</dbReference>
<dbReference type="Proteomes" id="UP000306980">
    <property type="component" value="Unassembled WGS sequence"/>
</dbReference>
<dbReference type="InterPro" id="IPR007060">
    <property type="entry name" value="FtsL/DivIC"/>
</dbReference>
<dbReference type="AlphaFoldDB" id="A0A5S3QP68"/>
<accession>A0A5S3QP68</accession>
<keyword evidence="2" id="KW-1133">Transmembrane helix</keyword>
<sequence>MSAHKKAVTRLDSNYMQQYDAYIARQHRKKKRLVRRLVLFSIVTMLIVGGLTVYHLKQRSLQADKQEQYEQLQDNLASLEKKEKNLKEEISLLNNEEYVLEIARTNYFFSKEGELIFKIPDKSPSY</sequence>
<keyword evidence="2" id="KW-0472">Membrane</keyword>